<evidence type="ECO:0000256" key="3">
    <source>
        <dbReference type="ARBA" id="ARBA00022741"/>
    </source>
</evidence>
<evidence type="ECO:0000256" key="1">
    <source>
        <dbReference type="ARBA" id="ARBA00004123"/>
    </source>
</evidence>
<dbReference type="InterPro" id="IPR028606">
    <property type="entry name" value="Clp1"/>
</dbReference>
<dbReference type="InterPro" id="IPR038239">
    <property type="entry name" value="Clp1_N_sf"/>
</dbReference>
<dbReference type="PANTHER" id="PTHR12755:SF6">
    <property type="entry name" value="POLYRIBONUCLEOTIDE 5'-HYDROXYL-KINASE CLP1"/>
    <property type="match status" value="1"/>
</dbReference>
<sequence length="423" mass="47204">MGDEKGIKTTEYKLENDSELRFEIEAKNEKIVVTLTSGYAELFGTELVKGKAYEFQTGAKVAIFSYHGCTLEMIGNPEQNIAYVAKETPMIQYLNSHSALEQLRIHAESNNKQGPICLIVGPSVGKSTLCRIFLNYAVRLGRRPIYVDLDVGQGGISIPGTIGALLVERPAAVNEGFSQKAPLVYNFGHNSPSENNALYKLLTAKLAEVTLERLQANKKAKASGMIINTCGWIKGQGYDHIKHISKTFDVNVIFVIDHERLYNELLRDMSSHVKVVFLPKSGGVVERTKAQRAENRDNRIREYFYGHKMPLYPHSFDVKFSDVKIYKIGAPLLPDSCLPLGMKAEDNFTKLVAIQPNHGLLHHILAVSFESSEENVIQTNIAGFICVTNVDMDRQVLTVLSPQPRPLPQTILLLSDLQFMDSH</sequence>
<dbReference type="Pfam" id="PF16575">
    <property type="entry name" value="CLP1_P"/>
    <property type="match status" value="1"/>
</dbReference>
<evidence type="ECO:0000259" key="7">
    <source>
        <dbReference type="Pfam" id="PF06807"/>
    </source>
</evidence>
<reference evidence="10" key="1">
    <citation type="journal article" date="2014" name="Insect Biochem. Mol. Biol.">
        <title>An insight into the sialome of the frog biting fly, Corethrella appendiculata.</title>
        <authorList>
            <person name="Ribeiro J.M.C."/>
            <person name="Chagas A.C."/>
            <person name="Pham V.M."/>
            <person name="Lounibos L.P."/>
            <person name="Calvo E."/>
        </authorList>
    </citation>
    <scope>NUCLEOTIDE SEQUENCE</scope>
    <source>
        <tissue evidence="10">Salivary glands</tissue>
    </source>
</reference>
<dbReference type="GO" id="GO:0006388">
    <property type="term" value="P:tRNA splicing, via endonucleolytic cleavage and ligation"/>
    <property type="evidence" value="ECO:0007669"/>
    <property type="project" value="TreeGrafter"/>
</dbReference>
<dbReference type="FunFam" id="2.60.120.1030:FF:000001">
    <property type="entry name" value="Protein CLP1 homolog 5"/>
    <property type="match status" value="1"/>
</dbReference>
<dbReference type="GO" id="GO:0005849">
    <property type="term" value="C:mRNA cleavage factor complex"/>
    <property type="evidence" value="ECO:0007669"/>
    <property type="project" value="InterPro"/>
</dbReference>
<dbReference type="Gene3D" id="2.60.120.1030">
    <property type="entry name" value="Clp1, DNA binding domain"/>
    <property type="match status" value="1"/>
</dbReference>
<evidence type="ECO:0000259" key="8">
    <source>
        <dbReference type="Pfam" id="PF16573"/>
    </source>
</evidence>
<dbReference type="FunFam" id="2.40.30.330:FF:000001">
    <property type="entry name" value="Protein CLP1 homolog"/>
    <property type="match status" value="1"/>
</dbReference>
<keyword evidence="3 6" id="KW-0547">Nucleotide-binding</keyword>
<dbReference type="InterPro" id="IPR032324">
    <property type="entry name" value="Clp1_N"/>
</dbReference>
<organism evidence="10">
    <name type="scientific">Corethrella appendiculata</name>
    <dbReference type="NCBI Taxonomy" id="1370023"/>
    <lineage>
        <taxon>Eukaryota</taxon>
        <taxon>Metazoa</taxon>
        <taxon>Ecdysozoa</taxon>
        <taxon>Arthropoda</taxon>
        <taxon>Hexapoda</taxon>
        <taxon>Insecta</taxon>
        <taxon>Pterygota</taxon>
        <taxon>Neoptera</taxon>
        <taxon>Endopterygota</taxon>
        <taxon>Diptera</taxon>
        <taxon>Nematocera</taxon>
        <taxon>Culicoidea</taxon>
        <taxon>Chaoboridae</taxon>
        <taxon>Corethrella</taxon>
    </lineage>
</organism>
<evidence type="ECO:0000256" key="4">
    <source>
        <dbReference type="ARBA" id="ARBA00022840"/>
    </source>
</evidence>
<dbReference type="Gene3D" id="3.40.50.300">
    <property type="entry name" value="P-loop containing nucleotide triphosphate hydrolases"/>
    <property type="match status" value="1"/>
</dbReference>
<feature type="binding site" evidence="6">
    <location>
        <position position="19"/>
    </location>
    <ligand>
        <name>ATP</name>
        <dbReference type="ChEBI" id="CHEBI:30616"/>
    </ligand>
</feature>
<feature type="domain" description="Clp1 N-terminal" evidence="8">
    <location>
        <begin position="13"/>
        <end position="107"/>
    </location>
</feature>
<dbReference type="Pfam" id="PF06807">
    <property type="entry name" value="Clp1"/>
    <property type="match status" value="1"/>
</dbReference>
<dbReference type="FunFam" id="3.40.50.300:FF:000454">
    <property type="entry name" value="Protein CLP1 homolog"/>
    <property type="match status" value="1"/>
</dbReference>
<dbReference type="InterPro" id="IPR045116">
    <property type="entry name" value="Clp1/Grc3"/>
</dbReference>
<dbReference type="EMBL" id="GANO01000905">
    <property type="protein sequence ID" value="JAB58966.1"/>
    <property type="molecule type" value="mRNA"/>
</dbReference>
<dbReference type="Pfam" id="PF16573">
    <property type="entry name" value="CLP1_N"/>
    <property type="match status" value="1"/>
</dbReference>
<dbReference type="InterPro" id="IPR038238">
    <property type="entry name" value="Clp1_C_sf"/>
</dbReference>
<dbReference type="HAMAP" id="MF_03035">
    <property type="entry name" value="Clp1"/>
    <property type="match status" value="1"/>
</dbReference>
<feature type="binding site" evidence="6">
    <location>
        <position position="60"/>
    </location>
    <ligand>
        <name>ATP</name>
        <dbReference type="ChEBI" id="CHEBI:30616"/>
    </ligand>
</feature>
<dbReference type="InterPro" id="IPR032319">
    <property type="entry name" value="CLP1_P"/>
</dbReference>
<keyword evidence="4 6" id="KW-0067">ATP-binding</keyword>
<feature type="domain" description="Clp1 P-loop" evidence="9">
    <location>
        <begin position="123"/>
        <end position="306"/>
    </location>
</feature>
<dbReference type="GO" id="GO:0007420">
    <property type="term" value="P:brain development"/>
    <property type="evidence" value="ECO:0007669"/>
    <property type="project" value="UniProtKB-ARBA"/>
</dbReference>
<comment type="similarity">
    <text evidence="6">Belongs to the Clp1 family. Clp1 subfamily.</text>
</comment>
<dbReference type="GO" id="GO:0005524">
    <property type="term" value="F:ATP binding"/>
    <property type="evidence" value="ECO:0007669"/>
    <property type="project" value="UniProtKB-UniRule"/>
</dbReference>
<proteinExistence type="evidence at transcript level"/>
<name>U5EVR2_9DIPT</name>
<comment type="subcellular location">
    <subcellularLocation>
        <location evidence="1 6">Nucleus</location>
    </subcellularLocation>
</comment>
<dbReference type="PANTHER" id="PTHR12755">
    <property type="entry name" value="CLEAVAGE/POLYADENYLATION FACTOR IA SUBUNIT CLP1P"/>
    <property type="match status" value="1"/>
</dbReference>
<dbReference type="InterPro" id="IPR010655">
    <property type="entry name" value="Clp1_C"/>
</dbReference>
<dbReference type="GO" id="GO:0031124">
    <property type="term" value="P:mRNA 3'-end processing"/>
    <property type="evidence" value="ECO:0007669"/>
    <property type="project" value="UniProtKB-UniRule"/>
</dbReference>
<accession>U5EVR2</accession>
<keyword evidence="5 6" id="KW-0539">Nucleus</keyword>
<comment type="function">
    <text evidence="6">Required for endonucleolytic cleavage during polyadenylation-dependent pre-mRNA 3'-end formation.</text>
</comment>
<feature type="binding site" evidence="6">
    <location>
        <begin position="123"/>
        <end position="128"/>
    </location>
    <ligand>
        <name>ATP</name>
        <dbReference type="ChEBI" id="CHEBI:30616"/>
    </ligand>
</feature>
<feature type="domain" description="Clp1 C-terminal" evidence="7">
    <location>
        <begin position="311"/>
        <end position="421"/>
    </location>
</feature>
<keyword evidence="2 6" id="KW-0507">mRNA processing</keyword>
<evidence type="ECO:0000259" key="9">
    <source>
        <dbReference type="Pfam" id="PF16575"/>
    </source>
</evidence>
<dbReference type="Gene3D" id="2.40.30.330">
    <property type="entry name" value="Pre-mRNA cleavage complex subunit Clp1, C-terminal domain"/>
    <property type="match status" value="1"/>
</dbReference>
<dbReference type="SUPFAM" id="SSF52540">
    <property type="entry name" value="P-loop containing nucleoside triphosphate hydrolases"/>
    <property type="match status" value="1"/>
</dbReference>
<evidence type="ECO:0000313" key="10">
    <source>
        <dbReference type="EMBL" id="JAB58966.1"/>
    </source>
</evidence>
<protein>
    <recommendedName>
        <fullName evidence="6">Protein CLP1 homolog</fullName>
    </recommendedName>
</protein>
<evidence type="ECO:0000256" key="5">
    <source>
        <dbReference type="ARBA" id="ARBA00023242"/>
    </source>
</evidence>
<dbReference type="GO" id="GO:0051731">
    <property type="term" value="F:polynucleotide 5'-hydroxyl-kinase activity"/>
    <property type="evidence" value="ECO:0007669"/>
    <property type="project" value="InterPro"/>
</dbReference>
<evidence type="ECO:0000256" key="2">
    <source>
        <dbReference type="ARBA" id="ARBA00022664"/>
    </source>
</evidence>
<dbReference type="InterPro" id="IPR027417">
    <property type="entry name" value="P-loop_NTPase"/>
</dbReference>
<dbReference type="AlphaFoldDB" id="U5EVR2"/>
<evidence type="ECO:0000256" key="6">
    <source>
        <dbReference type="HAMAP-Rule" id="MF_03035"/>
    </source>
</evidence>